<reference evidence="8 9" key="1">
    <citation type="journal article" date="2019" name="Anaerobe">
        <title>Detection of Robinsoniella peoriensis in multiple bone samples of a trauma patient.</title>
        <authorList>
            <person name="Schrottner P."/>
            <person name="Hartwich K."/>
            <person name="Bunk B."/>
            <person name="Schober I."/>
            <person name="Helbig S."/>
            <person name="Rudolph W.W."/>
            <person name="Gunzer F."/>
        </authorList>
    </citation>
    <scope>NUCLEOTIDE SEQUENCE [LARGE SCALE GENOMIC DNA]</scope>
    <source>
        <strain evidence="8 9">DSM 106044</strain>
    </source>
</reference>
<evidence type="ECO:0000256" key="3">
    <source>
        <dbReference type="ARBA" id="ARBA00022723"/>
    </source>
</evidence>
<comment type="cofactor">
    <cofactor evidence="1">
        <name>[4Fe-4S] cluster</name>
        <dbReference type="ChEBI" id="CHEBI:49883"/>
    </cofactor>
</comment>
<accession>A0A4U8QN61</accession>
<keyword evidence="3" id="KW-0479">Metal-binding</keyword>
<evidence type="ECO:0000256" key="2">
    <source>
        <dbReference type="ARBA" id="ARBA00022691"/>
    </source>
</evidence>
<feature type="domain" description="Radical SAM core" evidence="7">
    <location>
        <begin position="171"/>
        <end position="401"/>
    </location>
</feature>
<dbReference type="SUPFAM" id="SSF52242">
    <property type="entry name" value="Cobalamin (vitamin B12)-binding domain"/>
    <property type="match status" value="1"/>
</dbReference>
<dbReference type="InterPro" id="IPR006638">
    <property type="entry name" value="Elp3/MiaA/NifB-like_rSAM"/>
</dbReference>
<dbReference type="InterPro" id="IPR051198">
    <property type="entry name" value="BchE-like"/>
</dbReference>
<dbReference type="Pfam" id="PF13311">
    <property type="entry name" value="DUF4080"/>
    <property type="match status" value="1"/>
</dbReference>
<keyword evidence="4" id="KW-0408">Iron</keyword>
<dbReference type="InterPro" id="IPR058240">
    <property type="entry name" value="rSAM_sf"/>
</dbReference>
<dbReference type="CDD" id="cd02068">
    <property type="entry name" value="radical_SAM_B12_BD"/>
    <property type="match status" value="1"/>
</dbReference>
<dbReference type="SFLD" id="SFLDS00029">
    <property type="entry name" value="Radical_SAM"/>
    <property type="match status" value="1"/>
</dbReference>
<dbReference type="PANTHER" id="PTHR43409">
    <property type="entry name" value="ANAEROBIC MAGNESIUM-PROTOPORPHYRIN IX MONOMETHYL ESTER CYCLASE-RELATED"/>
    <property type="match status" value="1"/>
</dbReference>
<proteinExistence type="predicted"/>
<dbReference type="InterPro" id="IPR025288">
    <property type="entry name" value="DUF4080"/>
</dbReference>
<dbReference type="SFLD" id="SFLDG01082">
    <property type="entry name" value="B12-binding_domain_containing"/>
    <property type="match status" value="1"/>
</dbReference>
<evidence type="ECO:0000259" key="6">
    <source>
        <dbReference type="PROSITE" id="PS51332"/>
    </source>
</evidence>
<dbReference type="STRING" id="180332.GCA_000797495_04233"/>
<name>A0A4U8QN61_9FIRM</name>
<dbReference type="PROSITE" id="PS51918">
    <property type="entry name" value="RADICAL_SAM"/>
    <property type="match status" value="1"/>
</dbReference>
<dbReference type="PROSITE" id="PS51332">
    <property type="entry name" value="B12_BINDING"/>
    <property type="match status" value="1"/>
</dbReference>
<evidence type="ECO:0000256" key="1">
    <source>
        <dbReference type="ARBA" id="ARBA00001966"/>
    </source>
</evidence>
<feature type="domain" description="B12-binding" evidence="6">
    <location>
        <begin position="1"/>
        <end position="134"/>
    </location>
</feature>
<dbReference type="GO" id="GO:0031419">
    <property type="term" value="F:cobalamin binding"/>
    <property type="evidence" value="ECO:0007669"/>
    <property type="project" value="InterPro"/>
</dbReference>
<dbReference type="SMART" id="SM00729">
    <property type="entry name" value="Elp3"/>
    <property type="match status" value="1"/>
</dbReference>
<organism evidence="8 9">
    <name type="scientific">Robinsoniella peoriensis</name>
    <dbReference type="NCBI Taxonomy" id="180332"/>
    <lineage>
        <taxon>Bacteria</taxon>
        <taxon>Bacillati</taxon>
        <taxon>Bacillota</taxon>
        <taxon>Clostridia</taxon>
        <taxon>Lachnospirales</taxon>
        <taxon>Lachnospiraceae</taxon>
        <taxon>Robinsoniella</taxon>
    </lineage>
</organism>
<evidence type="ECO:0000313" key="8">
    <source>
        <dbReference type="EMBL" id="TLD02156.1"/>
    </source>
</evidence>
<dbReference type="InterPro" id="IPR006158">
    <property type="entry name" value="Cobalamin-bd"/>
</dbReference>
<dbReference type="Proteomes" id="UP000306509">
    <property type="component" value="Unassembled WGS sequence"/>
</dbReference>
<evidence type="ECO:0000256" key="5">
    <source>
        <dbReference type="ARBA" id="ARBA00023014"/>
    </source>
</evidence>
<keyword evidence="9" id="KW-1185">Reference proteome</keyword>
<dbReference type="PANTHER" id="PTHR43409:SF16">
    <property type="entry name" value="SLR0320 PROTEIN"/>
    <property type="match status" value="1"/>
</dbReference>
<evidence type="ECO:0000256" key="4">
    <source>
        <dbReference type="ARBA" id="ARBA00023004"/>
    </source>
</evidence>
<evidence type="ECO:0000313" key="9">
    <source>
        <dbReference type="Proteomes" id="UP000306509"/>
    </source>
</evidence>
<gene>
    <name evidence="8" type="ORF">DSM106044_00962</name>
</gene>
<dbReference type="SUPFAM" id="SSF102114">
    <property type="entry name" value="Radical SAM enzymes"/>
    <property type="match status" value="1"/>
</dbReference>
<dbReference type="RefSeq" id="WP_138001892.1">
    <property type="nucleotide sequence ID" value="NZ_QGQD01000022.1"/>
</dbReference>
<dbReference type="GO" id="GO:0005829">
    <property type="term" value="C:cytosol"/>
    <property type="evidence" value="ECO:0007669"/>
    <property type="project" value="TreeGrafter"/>
</dbReference>
<dbReference type="InterPro" id="IPR023404">
    <property type="entry name" value="rSAM_horseshoe"/>
</dbReference>
<sequence>MKLLLAAINAKYIHSNLAVYSLRAFAREFEEHIEIAEYTINHYTDDILQDIYKKKPDVIAFSCYIWNLEYVKILMEDLAKILPDTRIWAGGPEVSFDAVTFLEAYPQVSGVMIGEGEQTFYDLTAYYVRGGELEQIKGIAYRNKQNKIIQNPSNPILDMDTLPFMYGDMKDFANKIVYYESSRGCPFSCSYCLSSIDKKLRFRSLSLVEKELQFFLDHKVPQVKFVDRTFNCNHRHAQGIWNYIREHDNGITNFHFEIAADLLNEEELQLLGTLRPGLVQLEIGVQSTNMETIQEIDRVMDFEALKQIVGRIRRGKNIHQHLDLIAGLPYENYDSFVRSFNDVYALKPDQFQLGFLKVLKGSKMHLNAEQYGISYKTRPQYEVLSTRWLSYEEVLKLKAVEEMVEVYYNSLQFANTVQFLERAFGSAYEMFEQLALFYDRNGLGGQKHSRMARIEHLRNFAREQDEKNAGLYDELLLLDLYLRENSKSRPSWADDPGDYKERIYEFYKKEAENPSYLKGYDGYNYKQLSKMTHFEVFHYHVLDQLQEGCFGVVFNYRSRNPLSDDASVSVIDF</sequence>
<keyword evidence="2" id="KW-0949">S-adenosyl-L-methionine</keyword>
<dbReference type="InterPro" id="IPR036724">
    <property type="entry name" value="Cobalamin-bd_sf"/>
</dbReference>
<dbReference type="GO" id="GO:0046872">
    <property type="term" value="F:metal ion binding"/>
    <property type="evidence" value="ECO:0007669"/>
    <property type="project" value="UniProtKB-KW"/>
</dbReference>
<dbReference type="Gene3D" id="3.40.50.280">
    <property type="entry name" value="Cobalamin-binding domain"/>
    <property type="match status" value="1"/>
</dbReference>
<dbReference type="GO" id="GO:0003824">
    <property type="term" value="F:catalytic activity"/>
    <property type="evidence" value="ECO:0007669"/>
    <property type="project" value="InterPro"/>
</dbReference>
<dbReference type="AlphaFoldDB" id="A0A4U8QN61"/>
<dbReference type="GO" id="GO:0051536">
    <property type="term" value="F:iron-sulfur cluster binding"/>
    <property type="evidence" value="ECO:0007669"/>
    <property type="project" value="UniProtKB-KW"/>
</dbReference>
<protein>
    <submittedName>
        <fullName evidence="8">Coproporphyrinogen III oxidase</fullName>
    </submittedName>
</protein>
<dbReference type="EMBL" id="QGQD01000022">
    <property type="protein sequence ID" value="TLD02156.1"/>
    <property type="molecule type" value="Genomic_DNA"/>
</dbReference>
<comment type="caution">
    <text evidence="8">The sequence shown here is derived from an EMBL/GenBank/DDBJ whole genome shotgun (WGS) entry which is preliminary data.</text>
</comment>
<dbReference type="Gene3D" id="3.80.30.20">
    <property type="entry name" value="tm_1862 like domain"/>
    <property type="match status" value="1"/>
</dbReference>
<dbReference type="Pfam" id="PF04055">
    <property type="entry name" value="Radical_SAM"/>
    <property type="match status" value="1"/>
</dbReference>
<keyword evidence="5" id="KW-0411">Iron-sulfur</keyword>
<dbReference type="InterPro" id="IPR007197">
    <property type="entry name" value="rSAM"/>
</dbReference>
<evidence type="ECO:0000259" key="7">
    <source>
        <dbReference type="PROSITE" id="PS51918"/>
    </source>
</evidence>
<dbReference type="Pfam" id="PF02310">
    <property type="entry name" value="B12-binding"/>
    <property type="match status" value="1"/>
</dbReference>